<feature type="region of interest" description="Disordered" evidence="1">
    <location>
        <begin position="53"/>
        <end position="140"/>
    </location>
</feature>
<feature type="compositionally biased region" description="Acidic residues" evidence="1">
    <location>
        <begin position="86"/>
        <end position="114"/>
    </location>
</feature>
<proteinExistence type="predicted"/>
<comment type="caution">
    <text evidence="2">The sequence shown here is derived from an EMBL/GenBank/DDBJ whole genome shotgun (WGS) entry which is preliminary data.</text>
</comment>
<evidence type="ECO:0000256" key="1">
    <source>
        <dbReference type="SAM" id="MobiDB-lite"/>
    </source>
</evidence>
<dbReference type="OrthoDB" id="1899413at2759"/>
<reference evidence="2" key="1">
    <citation type="submission" date="2022-04" db="EMBL/GenBank/DDBJ databases">
        <title>Carnegiea gigantea Genome sequencing and assembly v2.</title>
        <authorList>
            <person name="Copetti D."/>
            <person name="Sanderson M.J."/>
            <person name="Burquez A."/>
            <person name="Wojciechowski M.F."/>
        </authorList>
    </citation>
    <scope>NUCLEOTIDE SEQUENCE</scope>
    <source>
        <strain evidence="2">SGP5-SGP5p</strain>
        <tissue evidence="2">Aerial part</tissue>
    </source>
</reference>
<protein>
    <submittedName>
        <fullName evidence="2">Uncharacterized protein</fullName>
    </submittedName>
</protein>
<feature type="compositionally biased region" description="Basic and acidic residues" evidence="1">
    <location>
        <begin position="53"/>
        <end position="63"/>
    </location>
</feature>
<evidence type="ECO:0000313" key="3">
    <source>
        <dbReference type="Proteomes" id="UP001153076"/>
    </source>
</evidence>
<sequence length="191" mass="21569">MKEMRTAATADDKVTIRAKHRDEEGKTIVEKVEVHTYSVDTIKHIERKLVDTGVSRLERHPADGKGPLKKAPPKKGHGGKFTWEGPEPEPDTELEAEPAIDEGDPNYVEEEYEEEGRKGRRRSQVKQREEEEEEEEAEKELIKGEVEVAKAPVAKEGVARIDVDPHLGDGVILDANETVVMELWVLFRCLP</sequence>
<dbReference type="AlphaFoldDB" id="A0A9Q1GSC6"/>
<evidence type="ECO:0000313" key="2">
    <source>
        <dbReference type="EMBL" id="KAJ8424245.1"/>
    </source>
</evidence>
<keyword evidence="3" id="KW-1185">Reference proteome</keyword>
<dbReference type="Proteomes" id="UP001153076">
    <property type="component" value="Unassembled WGS sequence"/>
</dbReference>
<feature type="compositionally biased region" description="Basic residues" evidence="1">
    <location>
        <begin position="67"/>
        <end position="78"/>
    </location>
</feature>
<accession>A0A9Q1GSC6</accession>
<name>A0A9Q1GSC6_9CARY</name>
<gene>
    <name evidence="2" type="ORF">Cgig2_011531</name>
</gene>
<organism evidence="2 3">
    <name type="scientific">Carnegiea gigantea</name>
    <dbReference type="NCBI Taxonomy" id="171969"/>
    <lineage>
        <taxon>Eukaryota</taxon>
        <taxon>Viridiplantae</taxon>
        <taxon>Streptophyta</taxon>
        <taxon>Embryophyta</taxon>
        <taxon>Tracheophyta</taxon>
        <taxon>Spermatophyta</taxon>
        <taxon>Magnoliopsida</taxon>
        <taxon>eudicotyledons</taxon>
        <taxon>Gunneridae</taxon>
        <taxon>Pentapetalae</taxon>
        <taxon>Caryophyllales</taxon>
        <taxon>Cactineae</taxon>
        <taxon>Cactaceae</taxon>
        <taxon>Cactoideae</taxon>
        <taxon>Echinocereeae</taxon>
        <taxon>Carnegiea</taxon>
    </lineage>
</organism>
<dbReference type="EMBL" id="JAKOGI010001729">
    <property type="protein sequence ID" value="KAJ8424245.1"/>
    <property type="molecule type" value="Genomic_DNA"/>
</dbReference>